<dbReference type="AlphaFoldDB" id="K1TUM8"/>
<comment type="caution">
    <text evidence="1">The sequence shown here is derived from an EMBL/GenBank/DDBJ whole genome shotgun (WGS) entry which is preliminary data.</text>
</comment>
<dbReference type="InterPro" id="IPR045865">
    <property type="entry name" value="ACT-like_dom_sf"/>
</dbReference>
<sequence length="168" mass="18434">MANTAPVLARSLRRSCFIDAMLAAIASGRVGKYVTDFPNEKVVGVDNIIALPHLGACTPESEEKSAVMAARELYDYLANGNIKNSVNFPDATLERMGVSRVCILHQNVPTMLNQFLEITCSTGLNVENMINKAYGAYAYAMIDLNGRLDDDQVAKIDRIPEVIRVRVV</sequence>
<dbReference type="Gene3D" id="3.30.70.260">
    <property type="match status" value="1"/>
</dbReference>
<organism evidence="1">
    <name type="scientific">human gut metagenome</name>
    <dbReference type="NCBI Taxonomy" id="408170"/>
    <lineage>
        <taxon>unclassified sequences</taxon>
        <taxon>metagenomes</taxon>
        <taxon>organismal metagenomes</taxon>
    </lineage>
</organism>
<dbReference type="Gene3D" id="3.40.50.720">
    <property type="entry name" value="NAD(P)-binding Rossmann-like Domain"/>
    <property type="match status" value="2"/>
</dbReference>
<gene>
    <name evidence="1" type="ORF">OBE_00713</name>
</gene>
<dbReference type="SUPFAM" id="SSF55021">
    <property type="entry name" value="ACT-like"/>
    <property type="match status" value="1"/>
</dbReference>
<name>K1TUM8_9ZZZZ</name>
<reference evidence="1" key="1">
    <citation type="journal article" date="2013" name="Environ. Microbiol.">
        <title>Microbiota from the distal guts of lean and obese adolescents exhibit partial functional redundancy besides clear differences in community structure.</title>
        <authorList>
            <person name="Ferrer M."/>
            <person name="Ruiz A."/>
            <person name="Lanza F."/>
            <person name="Haange S.B."/>
            <person name="Oberbach A."/>
            <person name="Till H."/>
            <person name="Bargiela R."/>
            <person name="Campoy C."/>
            <person name="Segura M.T."/>
            <person name="Richter M."/>
            <person name="von Bergen M."/>
            <person name="Seifert J."/>
            <person name="Suarez A."/>
        </authorList>
    </citation>
    <scope>NUCLEOTIDE SEQUENCE</scope>
</reference>
<proteinExistence type="predicted"/>
<dbReference type="EMBL" id="AJWZ01000490">
    <property type="protein sequence ID" value="EKC76702.1"/>
    <property type="molecule type" value="Genomic_DNA"/>
</dbReference>
<evidence type="ECO:0000313" key="1">
    <source>
        <dbReference type="EMBL" id="EKC76702.1"/>
    </source>
</evidence>
<accession>K1TUM8</accession>
<protein>
    <submittedName>
        <fullName evidence="1">Phosphoglycerate dehydrogenase</fullName>
    </submittedName>
</protein>